<evidence type="ECO:0000256" key="8">
    <source>
        <dbReference type="ARBA" id="ARBA00031306"/>
    </source>
</evidence>
<dbReference type="PANTHER" id="PTHR30040">
    <property type="entry name" value="THIAMINE BIOSYNTHESIS LIPOPROTEIN APBE"/>
    <property type="match status" value="1"/>
</dbReference>
<dbReference type="EC" id="2.7.1.180" evidence="1 10"/>
<dbReference type="GO" id="GO:0016740">
    <property type="term" value="F:transferase activity"/>
    <property type="evidence" value="ECO:0007669"/>
    <property type="project" value="UniProtKB-UniRule"/>
</dbReference>
<evidence type="ECO:0000256" key="7">
    <source>
        <dbReference type="ARBA" id="ARBA00022842"/>
    </source>
</evidence>
<feature type="signal peptide" evidence="12">
    <location>
        <begin position="1"/>
        <end position="23"/>
    </location>
</feature>
<dbReference type="SUPFAM" id="SSF143631">
    <property type="entry name" value="ApbE-like"/>
    <property type="match status" value="1"/>
</dbReference>
<organism evidence="13 14">
    <name type="scientific">Parasutterella muris</name>
    <dbReference type="NCBI Taxonomy" id="2565572"/>
    <lineage>
        <taxon>Bacteria</taxon>
        <taxon>Pseudomonadati</taxon>
        <taxon>Pseudomonadota</taxon>
        <taxon>Betaproteobacteria</taxon>
        <taxon>Burkholderiales</taxon>
        <taxon>Sutterellaceae</taxon>
        <taxon>Parasutterella</taxon>
    </lineage>
</organism>
<name>A0A6L6YHH1_9BURK</name>
<feature type="binding site" evidence="11">
    <location>
        <position position="172"/>
    </location>
    <ligand>
        <name>Mg(2+)</name>
        <dbReference type="ChEBI" id="CHEBI:18420"/>
    </ligand>
</feature>
<keyword evidence="12" id="KW-0732">Signal</keyword>
<evidence type="ECO:0000313" key="14">
    <source>
        <dbReference type="Proteomes" id="UP000472580"/>
    </source>
</evidence>
<evidence type="ECO:0000256" key="10">
    <source>
        <dbReference type="PIRNR" id="PIRNR006268"/>
    </source>
</evidence>
<dbReference type="AlphaFoldDB" id="A0A6L6YHH1"/>
<evidence type="ECO:0000256" key="12">
    <source>
        <dbReference type="SAM" id="SignalP"/>
    </source>
</evidence>
<dbReference type="EMBL" id="WSRP01000021">
    <property type="protein sequence ID" value="MVX57067.1"/>
    <property type="molecule type" value="Genomic_DNA"/>
</dbReference>
<reference evidence="13 14" key="1">
    <citation type="submission" date="2019-12" db="EMBL/GenBank/DDBJ databases">
        <title>Microbes associate with the intestines of laboratory mice.</title>
        <authorList>
            <person name="Navarre W."/>
            <person name="Wong E."/>
        </authorList>
    </citation>
    <scope>NUCLEOTIDE SEQUENCE [LARGE SCALE GENOMIC DNA]</scope>
    <source>
        <strain evidence="13 14">NM82_D38</strain>
    </source>
</reference>
<keyword evidence="3 10" id="KW-0285">Flavoprotein</keyword>
<feature type="binding site" evidence="11">
    <location>
        <position position="286"/>
    </location>
    <ligand>
        <name>Mg(2+)</name>
        <dbReference type="ChEBI" id="CHEBI:18420"/>
    </ligand>
</feature>
<dbReference type="InterPro" id="IPR024932">
    <property type="entry name" value="ApbE"/>
</dbReference>
<evidence type="ECO:0000256" key="3">
    <source>
        <dbReference type="ARBA" id="ARBA00022630"/>
    </source>
</evidence>
<evidence type="ECO:0000256" key="11">
    <source>
        <dbReference type="PIRSR" id="PIRSR006268-2"/>
    </source>
</evidence>
<keyword evidence="14" id="KW-1185">Reference proteome</keyword>
<dbReference type="RefSeq" id="WP_160335498.1">
    <property type="nucleotide sequence ID" value="NZ_CALPCR010000026.1"/>
</dbReference>
<dbReference type="GO" id="GO:0046872">
    <property type="term" value="F:metal ion binding"/>
    <property type="evidence" value="ECO:0007669"/>
    <property type="project" value="UniProtKB-UniRule"/>
</dbReference>
<keyword evidence="6 10" id="KW-0274">FAD</keyword>
<evidence type="ECO:0000256" key="1">
    <source>
        <dbReference type="ARBA" id="ARBA00011955"/>
    </source>
</evidence>
<dbReference type="PIRSF" id="PIRSF006268">
    <property type="entry name" value="ApbE"/>
    <property type="match status" value="1"/>
</dbReference>
<evidence type="ECO:0000256" key="5">
    <source>
        <dbReference type="ARBA" id="ARBA00022723"/>
    </source>
</evidence>
<dbReference type="Proteomes" id="UP000472580">
    <property type="component" value="Unassembled WGS sequence"/>
</dbReference>
<keyword evidence="5 10" id="KW-0479">Metal-binding</keyword>
<proteinExistence type="inferred from homology"/>
<feature type="binding site" evidence="11">
    <location>
        <position position="290"/>
    </location>
    <ligand>
        <name>Mg(2+)</name>
        <dbReference type="ChEBI" id="CHEBI:18420"/>
    </ligand>
</feature>
<feature type="chain" id="PRO_5039930919" description="FAD:protein FMN transferase" evidence="12">
    <location>
        <begin position="24"/>
        <end position="357"/>
    </location>
</feature>
<evidence type="ECO:0000313" key="13">
    <source>
        <dbReference type="EMBL" id="MVX57067.1"/>
    </source>
</evidence>
<dbReference type="Gene3D" id="3.10.520.10">
    <property type="entry name" value="ApbE-like domains"/>
    <property type="match status" value="1"/>
</dbReference>
<dbReference type="InterPro" id="IPR003374">
    <property type="entry name" value="ApbE-like_sf"/>
</dbReference>
<comment type="cofactor">
    <cofactor evidence="11">
        <name>Mg(2+)</name>
        <dbReference type="ChEBI" id="CHEBI:18420"/>
    </cofactor>
    <cofactor evidence="11">
        <name>Mn(2+)</name>
        <dbReference type="ChEBI" id="CHEBI:29035"/>
    </cofactor>
    <text evidence="11">Magnesium. Can also use manganese.</text>
</comment>
<evidence type="ECO:0000256" key="9">
    <source>
        <dbReference type="ARBA" id="ARBA00048540"/>
    </source>
</evidence>
<dbReference type="Pfam" id="PF02424">
    <property type="entry name" value="ApbE"/>
    <property type="match status" value="1"/>
</dbReference>
<comment type="caution">
    <text evidence="13">The sequence shown here is derived from an EMBL/GenBank/DDBJ whole genome shotgun (WGS) entry which is preliminary data.</text>
</comment>
<protein>
    <recommendedName>
        <fullName evidence="2 10">FAD:protein FMN transferase</fullName>
        <ecNumber evidence="1 10">2.7.1.180</ecNumber>
    </recommendedName>
    <alternativeName>
        <fullName evidence="8 10">Flavin transferase</fullName>
    </alternativeName>
</protein>
<evidence type="ECO:0000256" key="4">
    <source>
        <dbReference type="ARBA" id="ARBA00022679"/>
    </source>
</evidence>
<evidence type="ECO:0000256" key="2">
    <source>
        <dbReference type="ARBA" id="ARBA00016337"/>
    </source>
</evidence>
<dbReference type="PANTHER" id="PTHR30040:SF2">
    <property type="entry name" value="FAD:PROTEIN FMN TRANSFERASE"/>
    <property type="match status" value="1"/>
</dbReference>
<evidence type="ECO:0000256" key="6">
    <source>
        <dbReference type="ARBA" id="ARBA00022827"/>
    </source>
</evidence>
<gene>
    <name evidence="13" type="ORF">E5987_07570</name>
</gene>
<dbReference type="OrthoDB" id="9778595at2"/>
<sequence>MFRKLIFCAASAFALTCTAAASAEVFFTETFAVGTIVTGQFKTKTKEEASACYRLMNDETRRLEHLLSAYDEDSDISRLGSNAGHWVEISRDTFEVLSASKIISKETHGTFDPTIGTVIKLWSVDQPDHHIPKNQSLEKALKAVGYEKIGLKQENGKFYAKIGKQQQISVGAIGKGFIADKVMKTLKDHGCRDALLSFGGNVIGCGTNAENKPWNVGLQSPDKERGNFFAVAPLDDTSIVTSGDYEKFFVENGVKYSHILDPKTGKPVPATLSSVTIIDKNSAQADALCTALFVMGWDGAVKFLQEHPDLPAVLVDESVKKAAITKSAESLVRVTDPALKTAIIPQSGPVVFKDTKQ</sequence>
<comment type="similarity">
    <text evidence="10">Belongs to the ApbE family.</text>
</comment>
<keyword evidence="4 10" id="KW-0808">Transferase</keyword>
<accession>A0A6L6YHH1</accession>
<comment type="catalytic activity">
    <reaction evidence="9 10">
        <text>L-threonyl-[protein] + FAD = FMN-L-threonyl-[protein] + AMP + H(+)</text>
        <dbReference type="Rhea" id="RHEA:36847"/>
        <dbReference type="Rhea" id="RHEA-COMP:11060"/>
        <dbReference type="Rhea" id="RHEA-COMP:11061"/>
        <dbReference type="ChEBI" id="CHEBI:15378"/>
        <dbReference type="ChEBI" id="CHEBI:30013"/>
        <dbReference type="ChEBI" id="CHEBI:57692"/>
        <dbReference type="ChEBI" id="CHEBI:74257"/>
        <dbReference type="ChEBI" id="CHEBI:456215"/>
        <dbReference type="EC" id="2.7.1.180"/>
    </reaction>
</comment>
<keyword evidence="7 10" id="KW-0460">Magnesium</keyword>